<name>A0A8J5N6Q9_HOMAM</name>
<evidence type="ECO:0000313" key="3">
    <source>
        <dbReference type="Proteomes" id="UP000747542"/>
    </source>
</evidence>
<protein>
    <submittedName>
        <fullName evidence="2">Uncharacterized protein</fullName>
    </submittedName>
</protein>
<feature type="compositionally biased region" description="Basic residues" evidence="1">
    <location>
        <begin position="114"/>
        <end position="127"/>
    </location>
</feature>
<dbReference type="EMBL" id="JAHLQT010007678">
    <property type="protein sequence ID" value="KAG7174232.1"/>
    <property type="molecule type" value="Genomic_DNA"/>
</dbReference>
<accession>A0A8J5N6Q9</accession>
<feature type="compositionally biased region" description="Basic and acidic residues" evidence="1">
    <location>
        <begin position="98"/>
        <end position="111"/>
    </location>
</feature>
<proteinExistence type="predicted"/>
<organism evidence="2 3">
    <name type="scientific">Homarus americanus</name>
    <name type="common">American lobster</name>
    <dbReference type="NCBI Taxonomy" id="6706"/>
    <lineage>
        <taxon>Eukaryota</taxon>
        <taxon>Metazoa</taxon>
        <taxon>Ecdysozoa</taxon>
        <taxon>Arthropoda</taxon>
        <taxon>Crustacea</taxon>
        <taxon>Multicrustacea</taxon>
        <taxon>Malacostraca</taxon>
        <taxon>Eumalacostraca</taxon>
        <taxon>Eucarida</taxon>
        <taxon>Decapoda</taxon>
        <taxon>Pleocyemata</taxon>
        <taxon>Astacidea</taxon>
        <taxon>Nephropoidea</taxon>
        <taxon>Nephropidae</taxon>
        <taxon>Homarus</taxon>
    </lineage>
</organism>
<reference evidence="2" key="1">
    <citation type="journal article" date="2021" name="Sci. Adv.">
        <title>The American lobster genome reveals insights on longevity, neural, and immune adaptations.</title>
        <authorList>
            <person name="Polinski J.M."/>
            <person name="Zimin A.V."/>
            <person name="Clark K.F."/>
            <person name="Kohn A.B."/>
            <person name="Sadowski N."/>
            <person name="Timp W."/>
            <person name="Ptitsyn A."/>
            <person name="Khanna P."/>
            <person name="Romanova D.Y."/>
            <person name="Williams P."/>
            <person name="Greenwood S.J."/>
            <person name="Moroz L.L."/>
            <person name="Walt D.R."/>
            <person name="Bodnar A.G."/>
        </authorList>
    </citation>
    <scope>NUCLEOTIDE SEQUENCE</scope>
    <source>
        <strain evidence="2">GMGI-L3</strain>
    </source>
</reference>
<feature type="region of interest" description="Disordered" evidence="1">
    <location>
        <begin position="85"/>
        <end position="149"/>
    </location>
</feature>
<dbReference type="Proteomes" id="UP000747542">
    <property type="component" value="Unassembled WGS sequence"/>
</dbReference>
<gene>
    <name evidence="2" type="ORF">Hamer_G003139</name>
</gene>
<dbReference type="AlphaFoldDB" id="A0A8J5N6Q9"/>
<comment type="caution">
    <text evidence="2">The sequence shown here is derived from an EMBL/GenBank/DDBJ whole genome shotgun (WGS) entry which is preliminary data.</text>
</comment>
<keyword evidence="3" id="KW-1185">Reference proteome</keyword>
<evidence type="ECO:0000256" key="1">
    <source>
        <dbReference type="SAM" id="MobiDB-lite"/>
    </source>
</evidence>
<evidence type="ECO:0000313" key="2">
    <source>
        <dbReference type="EMBL" id="KAG7174232.1"/>
    </source>
</evidence>
<sequence>MLIFVCNCWAVQRRTGEGHDTGLIPSECGSAVPGRARLLRRFADSSGIKEVTKVIHRSESGGLMVTFTEWGQAKQVLPHITSTTTDKKCAAYGGSHSSSDRECPKWREESRIANLRRKKKRRNKNKTTQKNQEKQENEQQEPDILTVRNSEFIDLYESLPDLEDQKE</sequence>